<dbReference type="EMBL" id="JAUCMV010000002">
    <property type="protein sequence ID" value="KAK0416891.1"/>
    <property type="molecule type" value="Genomic_DNA"/>
</dbReference>
<evidence type="ECO:0000313" key="2">
    <source>
        <dbReference type="EMBL" id="KAK0416891.1"/>
    </source>
</evidence>
<keyword evidence="3" id="KW-1185">Reference proteome</keyword>
<feature type="region of interest" description="Disordered" evidence="1">
    <location>
        <begin position="1"/>
        <end position="84"/>
    </location>
</feature>
<feature type="compositionally biased region" description="Acidic residues" evidence="1">
    <location>
        <begin position="68"/>
        <end position="77"/>
    </location>
</feature>
<feature type="compositionally biased region" description="Basic and acidic residues" evidence="1">
    <location>
        <begin position="51"/>
        <end position="67"/>
    </location>
</feature>
<dbReference type="AlphaFoldDB" id="A0AA39I4M3"/>
<reference evidence="2" key="1">
    <citation type="submission" date="2023-06" db="EMBL/GenBank/DDBJ databases">
        <title>Genomic analysis of the entomopathogenic nematode Steinernema hermaphroditum.</title>
        <authorList>
            <person name="Schwarz E.M."/>
            <person name="Heppert J.K."/>
            <person name="Baniya A."/>
            <person name="Schwartz H.T."/>
            <person name="Tan C.-H."/>
            <person name="Antoshechkin I."/>
            <person name="Sternberg P.W."/>
            <person name="Goodrich-Blair H."/>
            <person name="Dillman A.R."/>
        </authorList>
    </citation>
    <scope>NUCLEOTIDE SEQUENCE</scope>
    <source>
        <strain evidence="2">PS9179</strain>
        <tissue evidence="2">Whole animal</tissue>
    </source>
</reference>
<proteinExistence type="predicted"/>
<protein>
    <submittedName>
        <fullName evidence="2">Uncharacterized protein</fullName>
    </submittedName>
</protein>
<sequence length="1008" mass="115485">MEKSSKNERTRLGQKLKPADDHLVDGSDSGDLKRKWEPADDHLVDGSDNGHLFEKKIRRDESEVKEDYMDDDEDVSDNDSSLEKEHIEVQNCKASHRVDDQEITNRTRTRLRELVYISSERHKTYSSIFENECAELPLDYLEFLNKCIDGDANVGSNVTSLLDVWQFIIEKKKKSMSSAMLHQLQLLAQLIYWDFSISEDTCDALRKIMSNERNECFYDHRIIAALPTFTFNFMAAACAEDLRFLRFKSATMGQWCRRSFPNIFSLTRLRRITKTNQITDKILSRISARARADTAVQENAFFLASHMAESVPYVWCGQLNSVIATIEDGKKMDCILASIEDKPTLDFDESGNYEDIWNYIQREPRYPQQMRTECFKDVVRSLQKLRDEHQNADFFERVKAIIVKPEHLDHIKQFVNDKKPLDELGKGALKSRKHLVNILCSLHVLQEESIIVSGIARARQQGMNLTKHEHVYIEQAKRIFDNIMENVCSSFNTKYGFSNLLTYESHITKYSGSTDIRRHLFNFVMFLACCEDTDVVKLNDDDVIAPLLSTYITFFEVERNRMTRALQYTIDLARNNDSATDDDGPDGAEVRRSSIEAICKRTILTLGVFCITMKPGYLEKALAHKMSHTCRVKKDKAIGTWPLLDEDVRIAVSRLFLENEDGMVMNLHNLSKLLFILFSNYTGLRVSSIVARIGISGGILLKDLKFGTSPNGIPQCKVNITFTKGSGRSSSNIQHVIFLLDSDDEQFNMYRLLIIFQHLRGVLATVDRPSLIEGCGNLPLFARFDKNGALVQDGKHLSEQCLANIADALGVDGIRLTHRSFRYGFAAEHFLKTLRGSPHASWIEILNICQSTLNWDSENSTYLDYGRCELQSCWQRHSNEVKAQRSVDPINLLTLVSDLRRSVNIVAKNDPLILMMSRFLNDVPAVTNNAIRNGINSFVIENVHHIRPRQEQSQIRKKGDTGRRTCFVSLQLENGQWRDQSSLSAQDNIRIDVYALLHNVSTDRTRRI</sequence>
<evidence type="ECO:0000313" key="3">
    <source>
        <dbReference type="Proteomes" id="UP001175271"/>
    </source>
</evidence>
<comment type="caution">
    <text evidence="2">The sequence shown here is derived from an EMBL/GenBank/DDBJ whole genome shotgun (WGS) entry which is preliminary data.</text>
</comment>
<accession>A0AA39I4M3</accession>
<name>A0AA39I4M3_9BILA</name>
<dbReference type="Proteomes" id="UP001175271">
    <property type="component" value="Unassembled WGS sequence"/>
</dbReference>
<organism evidence="2 3">
    <name type="scientific">Steinernema hermaphroditum</name>
    <dbReference type="NCBI Taxonomy" id="289476"/>
    <lineage>
        <taxon>Eukaryota</taxon>
        <taxon>Metazoa</taxon>
        <taxon>Ecdysozoa</taxon>
        <taxon>Nematoda</taxon>
        <taxon>Chromadorea</taxon>
        <taxon>Rhabditida</taxon>
        <taxon>Tylenchina</taxon>
        <taxon>Panagrolaimomorpha</taxon>
        <taxon>Strongyloidoidea</taxon>
        <taxon>Steinernematidae</taxon>
        <taxon>Steinernema</taxon>
    </lineage>
</organism>
<feature type="compositionally biased region" description="Basic and acidic residues" evidence="1">
    <location>
        <begin position="1"/>
        <end position="45"/>
    </location>
</feature>
<evidence type="ECO:0000256" key="1">
    <source>
        <dbReference type="SAM" id="MobiDB-lite"/>
    </source>
</evidence>
<gene>
    <name evidence="2" type="ORF">QR680_012738</name>
</gene>